<protein>
    <recommendedName>
        <fullName evidence="2">DUF4806 domain-containing protein</fullName>
    </recommendedName>
</protein>
<name>A0A5J5C9I3_9PERO</name>
<evidence type="ECO:0000313" key="3">
    <source>
        <dbReference type="EMBL" id="KAA8578412.1"/>
    </source>
</evidence>
<feature type="non-terminal residue" evidence="3">
    <location>
        <position position="1"/>
    </location>
</feature>
<comment type="caution">
    <text evidence="3">The sequence shown here is derived from an EMBL/GenBank/DDBJ whole genome shotgun (WGS) entry which is preliminary data.</text>
</comment>
<feature type="compositionally biased region" description="Basic and acidic residues" evidence="1">
    <location>
        <begin position="1"/>
        <end position="10"/>
    </location>
</feature>
<dbReference type="Pfam" id="PF16064">
    <property type="entry name" value="DUF4806"/>
    <property type="match status" value="1"/>
</dbReference>
<evidence type="ECO:0000259" key="2">
    <source>
        <dbReference type="Pfam" id="PF16064"/>
    </source>
</evidence>
<feature type="non-terminal residue" evidence="3">
    <location>
        <position position="85"/>
    </location>
</feature>
<proteinExistence type="predicted"/>
<evidence type="ECO:0000256" key="1">
    <source>
        <dbReference type="SAM" id="MobiDB-lite"/>
    </source>
</evidence>
<dbReference type="AlphaFoldDB" id="A0A5J5C9I3"/>
<keyword evidence="4" id="KW-1185">Reference proteome</keyword>
<feature type="domain" description="DUF4806" evidence="2">
    <location>
        <begin position="21"/>
        <end position="84"/>
    </location>
</feature>
<dbReference type="EMBL" id="VOFY01000708">
    <property type="protein sequence ID" value="KAA8578412.1"/>
    <property type="molecule type" value="Genomic_DNA"/>
</dbReference>
<organism evidence="3 4">
    <name type="scientific">Etheostoma spectabile</name>
    <name type="common">orangethroat darter</name>
    <dbReference type="NCBI Taxonomy" id="54343"/>
    <lineage>
        <taxon>Eukaryota</taxon>
        <taxon>Metazoa</taxon>
        <taxon>Chordata</taxon>
        <taxon>Craniata</taxon>
        <taxon>Vertebrata</taxon>
        <taxon>Euteleostomi</taxon>
        <taxon>Actinopterygii</taxon>
        <taxon>Neopterygii</taxon>
        <taxon>Teleostei</taxon>
        <taxon>Neoteleostei</taxon>
        <taxon>Acanthomorphata</taxon>
        <taxon>Eupercaria</taxon>
        <taxon>Perciformes</taxon>
        <taxon>Percoidei</taxon>
        <taxon>Percidae</taxon>
        <taxon>Etheostomatinae</taxon>
        <taxon>Etheostoma</taxon>
    </lineage>
</organism>
<feature type="region of interest" description="Disordered" evidence="1">
    <location>
        <begin position="1"/>
        <end position="20"/>
    </location>
</feature>
<dbReference type="PANTHER" id="PTHR34153:SF2">
    <property type="entry name" value="SI:CH211-262H13.3-RELATED"/>
    <property type="match status" value="1"/>
</dbReference>
<reference evidence="3 4" key="1">
    <citation type="submission" date="2019-08" db="EMBL/GenBank/DDBJ databases">
        <title>A chromosome-level genome assembly, high-density linkage maps, and genome scans reveal the genomic architecture of hybrid incompatibilities underlying speciation via character displacement in darters (Percidae: Etheostominae).</title>
        <authorList>
            <person name="Moran R.L."/>
            <person name="Catchen J.M."/>
            <person name="Fuller R.C."/>
        </authorList>
    </citation>
    <scope>NUCLEOTIDE SEQUENCE [LARGE SCALE GENOMIC DNA]</scope>
    <source>
        <strain evidence="3">EspeVRDwgs_2016</strain>
        <tissue evidence="3">Muscle</tissue>
    </source>
</reference>
<dbReference type="PANTHER" id="PTHR34153">
    <property type="entry name" value="SI:CH211-262H13.3-RELATED-RELATED"/>
    <property type="match status" value="1"/>
</dbReference>
<accession>A0A5J5C9I3</accession>
<evidence type="ECO:0000313" key="4">
    <source>
        <dbReference type="Proteomes" id="UP000327493"/>
    </source>
</evidence>
<dbReference type="Proteomes" id="UP000327493">
    <property type="component" value="Unassembled WGS sequence"/>
</dbReference>
<dbReference type="InterPro" id="IPR032071">
    <property type="entry name" value="DUF4806"/>
</dbReference>
<gene>
    <name evidence="3" type="ORF">FQN60_007002</name>
</gene>
<sequence>TVQSIVDRRPSPPTDEGEENFFPLITTENFSHLDRQLADAGRRQRMISKLSLVGGQTIRKTRWRICSNVFAPQLAAQLNWCGRRG</sequence>